<dbReference type="SUPFAM" id="SSF55298">
    <property type="entry name" value="YjgF-like"/>
    <property type="match status" value="3"/>
</dbReference>
<dbReference type="STRING" id="1855912.LuPra_02271"/>
<dbReference type="InterPro" id="IPR006175">
    <property type="entry name" value="YjgF/YER057c/UK114"/>
</dbReference>
<evidence type="ECO:0000313" key="3">
    <source>
        <dbReference type="Proteomes" id="UP000076079"/>
    </source>
</evidence>
<reference evidence="2 3" key="1">
    <citation type="journal article" date="2016" name="Genome Announc.">
        <title>First Complete Genome Sequence of a Subdivision 6 Acidobacterium Strain.</title>
        <authorList>
            <person name="Huang S."/>
            <person name="Vieira S."/>
            <person name="Bunk B."/>
            <person name="Riedel T."/>
            <person name="Sproer C."/>
            <person name="Overmann J."/>
        </authorList>
    </citation>
    <scope>NUCLEOTIDE SEQUENCE [LARGE SCALE GENOMIC DNA]</scope>
    <source>
        <strain evidence="3">DSM 100886 HEG_-6_39</strain>
    </source>
</reference>
<dbReference type="PANTHER" id="PTHR11803">
    <property type="entry name" value="2-IMINOBUTANOATE/2-IMINOPROPANOATE DEAMINASE RIDA"/>
    <property type="match status" value="1"/>
</dbReference>
<dbReference type="AlphaFoldDB" id="A0A143PKF1"/>
<dbReference type="OrthoDB" id="215119at2"/>
<protein>
    <submittedName>
        <fullName evidence="2">Putative endoribonuclease L-PSP</fullName>
    </submittedName>
</protein>
<keyword evidence="3" id="KW-1185">Reference proteome</keyword>
<dbReference type="PANTHER" id="PTHR11803:SF58">
    <property type="entry name" value="PROTEIN HMF1-RELATED"/>
    <property type="match status" value="1"/>
</dbReference>
<sequence length="426" mass="43837">MDMSAGFGPPHARLVSAGLVLAVCSGGIPASAQGETRMTSPASHQASTRAGGVRLRAIEADPRSGRAAAVVVEEGALVHSALLYPLDAQSRLQGAGDAYAQATYVLGSLDTAVRAAGTGLDRLARLHVYVADASVTAAVDRLLAERFNGAAAPAVTIVESRMPHAGVLVAMDAVAATARTTVGASERISVAGLRPTVGAGAHVAVQPEGPFVIVSGRAAPGEFEPAVRATMEQLRADLQGVGLGLDHVVQVKAFLGNMARAEQLQQLVAGAFQGTAPPQVVTEWRDASLPVEIEVVAAAPGAVGAGERVSFVEPILSRYSRVARVFAGRPIFVSGLTGASADPAAQVREVFDELRRLLTAAGSDVRHLVKATYYVSDKAADQEINTIRPSVYEAARPPAASKISVQGTGRPGKGTVIDMIAVTTGR</sequence>
<reference evidence="3" key="2">
    <citation type="submission" date="2016-04" db="EMBL/GenBank/DDBJ databases">
        <title>First Complete Genome Sequence of a Subdivision 6 Acidobacterium.</title>
        <authorList>
            <person name="Huang S."/>
            <person name="Vieira S."/>
            <person name="Bunk B."/>
            <person name="Riedel T."/>
            <person name="Sproeer C."/>
            <person name="Overmann J."/>
        </authorList>
    </citation>
    <scope>NUCLEOTIDE SEQUENCE [LARGE SCALE GENOMIC DNA]</scope>
    <source>
        <strain evidence="3">DSM 100886 HEG_-6_39</strain>
    </source>
</reference>
<dbReference type="InterPro" id="IPR035959">
    <property type="entry name" value="RutC-like_sf"/>
</dbReference>
<dbReference type="Gene3D" id="3.30.1330.40">
    <property type="entry name" value="RutC-like"/>
    <property type="match status" value="3"/>
</dbReference>
<evidence type="ECO:0000313" key="2">
    <source>
        <dbReference type="EMBL" id="AMY09062.1"/>
    </source>
</evidence>
<dbReference type="GO" id="GO:0005829">
    <property type="term" value="C:cytosol"/>
    <property type="evidence" value="ECO:0007669"/>
    <property type="project" value="TreeGrafter"/>
</dbReference>
<comment type="similarity">
    <text evidence="1">Belongs to the RutC family.</text>
</comment>
<dbReference type="CDD" id="cd00448">
    <property type="entry name" value="YjgF_YER057c_UK114_family"/>
    <property type="match status" value="2"/>
</dbReference>
<dbReference type="Proteomes" id="UP000076079">
    <property type="component" value="Chromosome"/>
</dbReference>
<dbReference type="KEGG" id="abac:LuPra_02271"/>
<accession>A0A143PKF1</accession>
<evidence type="ECO:0000256" key="1">
    <source>
        <dbReference type="ARBA" id="ARBA00010552"/>
    </source>
</evidence>
<name>A0A143PKF1_LUTPR</name>
<organism evidence="2 3">
    <name type="scientific">Luteitalea pratensis</name>
    <dbReference type="NCBI Taxonomy" id="1855912"/>
    <lineage>
        <taxon>Bacteria</taxon>
        <taxon>Pseudomonadati</taxon>
        <taxon>Acidobacteriota</taxon>
        <taxon>Vicinamibacteria</taxon>
        <taxon>Vicinamibacterales</taxon>
        <taxon>Vicinamibacteraceae</taxon>
        <taxon>Luteitalea</taxon>
    </lineage>
</organism>
<dbReference type="GO" id="GO:0019239">
    <property type="term" value="F:deaminase activity"/>
    <property type="evidence" value="ECO:0007669"/>
    <property type="project" value="TreeGrafter"/>
</dbReference>
<proteinExistence type="inferred from homology"/>
<gene>
    <name evidence="2" type="ORF">LuPra_02271</name>
</gene>
<dbReference type="EMBL" id="CP015136">
    <property type="protein sequence ID" value="AMY09062.1"/>
    <property type="molecule type" value="Genomic_DNA"/>
</dbReference>
<dbReference type="RefSeq" id="WP_110170841.1">
    <property type="nucleotide sequence ID" value="NZ_CP015136.1"/>
</dbReference>
<dbReference type="Pfam" id="PF01042">
    <property type="entry name" value="Ribonuc_L-PSP"/>
    <property type="match status" value="3"/>
</dbReference>